<feature type="region of interest" description="Disordered" evidence="1">
    <location>
        <begin position="120"/>
        <end position="141"/>
    </location>
</feature>
<dbReference type="EMBL" id="JBJQND010000015">
    <property type="protein sequence ID" value="KAL3853726.1"/>
    <property type="molecule type" value="Genomic_DNA"/>
</dbReference>
<feature type="region of interest" description="Disordered" evidence="1">
    <location>
        <begin position="856"/>
        <end position="887"/>
    </location>
</feature>
<proteinExistence type="predicted"/>
<feature type="compositionally biased region" description="Polar residues" evidence="1">
    <location>
        <begin position="120"/>
        <end position="130"/>
    </location>
</feature>
<feature type="compositionally biased region" description="Polar residues" evidence="1">
    <location>
        <begin position="29"/>
        <end position="46"/>
    </location>
</feature>
<dbReference type="AlphaFoldDB" id="A0ABD3UYC1"/>
<feature type="region of interest" description="Disordered" evidence="1">
    <location>
        <begin position="25"/>
        <end position="82"/>
    </location>
</feature>
<reference evidence="2 3" key="1">
    <citation type="submission" date="2024-11" db="EMBL/GenBank/DDBJ databases">
        <title>Chromosome-level genome assembly of the freshwater bivalve Anodonta woodiana.</title>
        <authorList>
            <person name="Chen X."/>
        </authorList>
    </citation>
    <scope>NUCLEOTIDE SEQUENCE [LARGE SCALE GENOMIC DNA]</scope>
    <source>
        <strain evidence="2">MN2024</strain>
        <tissue evidence="2">Gills</tissue>
    </source>
</reference>
<dbReference type="Proteomes" id="UP001634394">
    <property type="component" value="Unassembled WGS sequence"/>
</dbReference>
<organism evidence="2 3">
    <name type="scientific">Sinanodonta woodiana</name>
    <name type="common">Chinese pond mussel</name>
    <name type="synonym">Anodonta woodiana</name>
    <dbReference type="NCBI Taxonomy" id="1069815"/>
    <lineage>
        <taxon>Eukaryota</taxon>
        <taxon>Metazoa</taxon>
        <taxon>Spiralia</taxon>
        <taxon>Lophotrochozoa</taxon>
        <taxon>Mollusca</taxon>
        <taxon>Bivalvia</taxon>
        <taxon>Autobranchia</taxon>
        <taxon>Heteroconchia</taxon>
        <taxon>Palaeoheterodonta</taxon>
        <taxon>Unionida</taxon>
        <taxon>Unionoidea</taxon>
        <taxon>Unionidae</taxon>
        <taxon>Unioninae</taxon>
        <taxon>Sinanodonta</taxon>
    </lineage>
</organism>
<evidence type="ECO:0008006" key="4">
    <source>
        <dbReference type="Google" id="ProtNLM"/>
    </source>
</evidence>
<sequence length="982" mass="110525">MDNKKKLLSRCLQLVYVVTFPVHPEDEQQFQTPESGPSDTKYSASQPVKLVSSYENDSSAPISFDKGSKGSESSDSDQFPIKGLSAEFSDTGKYGSHWILANEVLGRNQGEQQMFLGALSDSSQHATQQRQKYDQRAQTDSYTSSPQIGSYFGNHMQGSSVARDGGQFYDAVIVYDQSDFMEVQLFKEELTQMMTKAGYPGLRLELFDSTVFPASHIMSIEDIVRRSSLVLVYLTPQFNPNRLEFFCNEIIGLTRLGYNDQDVLAGGMESNQKWAFRPVHTQPERSRFYKIPIGLTTVIGMNWYDRYSENTRHKIISVMAQALQVRTQRENHAQFTNRYRELSKQHRNSEQGQPSAKESFLSSYNPSVPSQDIRPHYVNLYNTQNGTWMNSSHGVRTPVSPSFNQAPHIVRPSVPRAQVPYQSNGNVTQMVNMTRFQRPQLSIIPEQTLEQSGSFKSGQELHPHISTAPNYGMQHHNISQHSMSQASVDAFSIRSQDAYSIPFQHQLYTTRSQSSMPIAQSASLSAGQLNKTGWNGHYVGQDQVSDRNISYQQVPQNAGSNGMFHETMIGQTGQARPQMVRYTPDCVTSNQCVGQSDSKAFLKDTTAYQSARSQFNPMGVDVVNGVPFQTARIDSNIGNGVSQIERNVIVQSASLSSQAIPVVDHSQFIPQVMQRNAQTVLSLGNPQLSYQNMTSVVNPSIQGPQRSSFLIDSNSQPQIQDNFRQPLVSYSPSEYHERRSEQIHAYQTHANPSYTPTMQMNMHQIPYVSIPSSHLPTQEPVYSHHNQRLFDESSSPSMQIPSQMRYAGTSSVRLDQPHSSFGNEHSNQMIGRQTANNVNNIPRDSDIYTPLPNSVPPVNKQSTHSIGSVPASLYGYKSNDREQSSDRALGLEQSMENFKPFNDKNNDQIDLNPNLSNDDLEIDKIPPDSETFQQTTMKKQVNMRTSNTHDTSITSKNSRFFKTHFNNYVSFKVSVCCYISFD</sequence>
<feature type="region of interest" description="Disordered" evidence="1">
    <location>
        <begin position="342"/>
        <end position="368"/>
    </location>
</feature>
<dbReference type="Gene3D" id="3.40.50.10140">
    <property type="entry name" value="Toll/interleukin-1 receptor homology (TIR) domain"/>
    <property type="match status" value="1"/>
</dbReference>
<evidence type="ECO:0000313" key="3">
    <source>
        <dbReference type="Proteomes" id="UP001634394"/>
    </source>
</evidence>
<keyword evidence="3" id="KW-1185">Reference proteome</keyword>
<protein>
    <recommendedName>
        <fullName evidence="4">TIR domain-containing protein</fullName>
    </recommendedName>
</protein>
<gene>
    <name evidence="2" type="ORF">ACJMK2_017243</name>
</gene>
<evidence type="ECO:0000256" key="1">
    <source>
        <dbReference type="SAM" id="MobiDB-lite"/>
    </source>
</evidence>
<dbReference type="InterPro" id="IPR035897">
    <property type="entry name" value="Toll_tir_struct_dom_sf"/>
</dbReference>
<accession>A0ABD3UYC1</accession>
<name>A0ABD3UYC1_SINWO</name>
<feature type="compositionally biased region" description="Polar residues" evidence="1">
    <location>
        <begin position="350"/>
        <end position="368"/>
    </location>
</feature>
<evidence type="ECO:0000313" key="2">
    <source>
        <dbReference type="EMBL" id="KAL3853726.1"/>
    </source>
</evidence>
<comment type="caution">
    <text evidence="2">The sequence shown here is derived from an EMBL/GenBank/DDBJ whole genome shotgun (WGS) entry which is preliminary data.</text>
</comment>